<sequence>MTRTAQGAAKAPRPPARERILSTATTLFSEYGIRGVGIDRIIAESGVAKATLYTHFKSKDALALAFLAGVDVAWREMLTDAAAAAGDDPADQLVGLFDAIDAASENGRFRGCPFLNTASESAPGSPAHRATVEHKRAVRAWTGGLAEAAGVREPALLARQLTVLLDGAMAAAALEPTDDVLPAVRQAARHLVEAARPSSASGD</sequence>
<evidence type="ECO:0000256" key="1">
    <source>
        <dbReference type="ARBA" id="ARBA00023015"/>
    </source>
</evidence>
<dbReference type="RefSeq" id="WP_189176283.1">
    <property type="nucleotide sequence ID" value="NZ_BMNG01000014.1"/>
</dbReference>
<keyword evidence="1" id="KW-0805">Transcription regulation</keyword>
<evidence type="ECO:0000313" key="7">
    <source>
        <dbReference type="Proteomes" id="UP000656881"/>
    </source>
</evidence>
<name>A0ABQ2MJI2_9ACTN</name>
<keyword evidence="7" id="KW-1185">Reference proteome</keyword>
<dbReference type="Proteomes" id="UP000656881">
    <property type="component" value="Unassembled WGS sequence"/>
</dbReference>
<dbReference type="InterPro" id="IPR009057">
    <property type="entry name" value="Homeodomain-like_sf"/>
</dbReference>
<reference evidence="7" key="1">
    <citation type="journal article" date="2019" name="Int. J. Syst. Evol. Microbiol.">
        <title>The Global Catalogue of Microorganisms (GCM) 10K type strain sequencing project: providing services to taxonomists for standard genome sequencing and annotation.</title>
        <authorList>
            <consortium name="The Broad Institute Genomics Platform"/>
            <consortium name="The Broad Institute Genome Sequencing Center for Infectious Disease"/>
            <person name="Wu L."/>
            <person name="Ma J."/>
        </authorList>
    </citation>
    <scope>NUCLEOTIDE SEQUENCE [LARGE SCALE GENOMIC DNA]</scope>
    <source>
        <strain evidence="7">CGMCC 4.7349</strain>
    </source>
</reference>
<proteinExistence type="predicted"/>
<dbReference type="SUPFAM" id="SSF46689">
    <property type="entry name" value="Homeodomain-like"/>
    <property type="match status" value="1"/>
</dbReference>
<evidence type="ECO:0000313" key="6">
    <source>
        <dbReference type="EMBL" id="GGO52936.1"/>
    </source>
</evidence>
<evidence type="ECO:0000256" key="4">
    <source>
        <dbReference type="PROSITE-ProRule" id="PRU00335"/>
    </source>
</evidence>
<feature type="DNA-binding region" description="H-T-H motif" evidence="4">
    <location>
        <begin position="37"/>
        <end position="56"/>
    </location>
</feature>
<dbReference type="PANTHER" id="PTHR47506">
    <property type="entry name" value="TRANSCRIPTIONAL REGULATORY PROTEIN"/>
    <property type="match status" value="1"/>
</dbReference>
<dbReference type="EMBL" id="BMNG01000014">
    <property type="protein sequence ID" value="GGO52936.1"/>
    <property type="molecule type" value="Genomic_DNA"/>
</dbReference>
<dbReference type="PRINTS" id="PR00455">
    <property type="entry name" value="HTHTETR"/>
</dbReference>
<dbReference type="PROSITE" id="PS50977">
    <property type="entry name" value="HTH_TETR_2"/>
    <property type="match status" value="1"/>
</dbReference>
<accession>A0ABQ2MJI2</accession>
<protein>
    <submittedName>
        <fullName evidence="6">TetR family transcriptional regulator</fullName>
    </submittedName>
</protein>
<dbReference type="InterPro" id="IPR036271">
    <property type="entry name" value="Tet_transcr_reg_TetR-rel_C_sf"/>
</dbReference>
<comment type="caution">
    <text evidence="6">The sequence shown here is derived from an EMBL/GenBank/DDBJ whole genome shotgun (WGS) entry which is preliminary data.</text>
</comment>
<keyword evidence="3" id="KW-0804">Transcription</keyword>
<keyword evidence="2 4" id="KW-0238">DNA-binding</keyword>
<evidence type="ECO:0000256" key="2">
    <source>
        <dbReference type="ARBA" id="ARBA00023125"/>
    </source>
</evidence>
<dbReference type="SUPFAM" id="SSF48498">
    <property type="entry name" value="Tetracyclin repressor-like, C-terminal domain"/>
    <property type="match status" value="1"/>
</dbReference>
<evidence type="ECO:0000256" key="3">
    <source>
        <dbReference type="ARBA" id="ARBA00023163"/>
    </source>
</evidence>
<dbReference type="PANTHER" id="PTHR47506:SF1">
    <property type="entry name" value="HTH-TYPE TRANSCRIPTIONAL REGULATOR YJDC"/>
    <property type="match status" value="1"/>
</dbReference>
<dbReference type="InterPro" id="IPR001647">
    <property type="entry name" value="HTH_TetR"/>
</dbReference>
<dbReference type="Gene3D" id="1.10.357.10">
    <property type="entry name" value="Tetracycline Repressor, domain 2"/>
    <property type="match status" value="1"/>
</dbReference>
<gene>
    <name evidence="6" type="ORF">GCM10012286_59120</name>
</gene>
<dbReference type="Pfam" id="PF00440">
    <property type="entry name" value="TetR_N"/>
    <property type="match status" value="1"/>
</dbReference>
<organism evidence="6 7">
    <name type="scientific">Streptomyces lasiicapitis</name>
    <dbReference type="NCBI Taxonomy" id="1923961"/>
    <lineage>
        <taxon>Bacteria</taxon>
        <taxon>Bacillati</taxon>
        <taxon>Actinomycetota</taxon>
        <taxon>Actinomycetes</taxon>
        <taxon>Kitasatosporales</taxon>
        <taxon>Streptomycetaceae</taxon>
        <taxon>Streptomyces</taxon>
    </lineage>
</organism>
<feature type="domain" description="HTH tetR-type" evidence="5">
    <location>
        <begin position="14"/>
        <end position="74"/>
    </location>
</feature>
<evidence type="ECO:0000259" key="5">
    <source>
        <dbReference type="PROSITE" id="PS50977"/>
    </source>
</evidence>